<dbReference type="Proteomes" id="UP000003434">
    <property type="component" value="Unassembled WGS sequence"/>
</dbReference>
<dbReference type="Gene3D" id="2.40.10.10">
    <property type="entry name" value="Trypsin-like serine proteases"/>
    <property type="match status" value="2"/>
</dbReference>
<dbReference type="GO" id="GO:0006508">
    <property type="term" value="P:proteolysis"/>
    <property type="evidence" value="ECO:0007669"/>
    <property type="project" value="InterPro"/>
</dbReference>
<organism evidence="2 3">
    <name type="scientific">Lachnoanaerobaculum saburreum DSM 3986</name>
    <dbReference type="NCBI Taxonomy" id="887325"/>
    <lineage>
        <taxon>Bacteria</taxon>
        <taxon>Bacillati</taxon>
        <taxon>Bacillota</taxon>
        <taxon>Clostridia</taxon>
        <taxon>Lachnospirales</taxon>
        <taxon>Lachnospiraceae</taxon>
        <taxon>Lachnoanaerobaculum</taxon>
    </lineage>
</organism>
<reference evidence="2 3" key="1">
    <citation type="submission" date="2010-12" db="EMBL/GenBank/DDBJ databases">
        <authorList>
            <person name="Muzny D."/>
            <person name="Qin X."/>
            <person name="Deng J."/>
            <person name="Jiang H."/>
            <person name="Liu Y."/>
            <person name="Qu J."/>
            <person name="Song X.-Z."/>
            <person name="Zhang L."/>
            <person name="Thornton R."/>
            <person name="Coyle M."/>
            <person name="Francisco L."/>
            <person name="Jackson L."/>
            <person name="Javaid M."/>
            <person name="Korchina V."/>
            <person name="Kovar C."/>
            <person name="Mata R."/>
            <person name="Mathew T."/>
            <person name="Ngo R."/>
            <person name="Nguyen L."/>
            <person name="Nguyen N."/>
            <person name="Okwuonu G."/>
            <person name="Ongeri F."/>
            <person name="Pham C."/>
            <person name="Simmons D."/>
            <person name="Wilczek-Boney K."/>
            <person name="Hale W."/>
            <person name="Jakkamsetti A."/>
            <person name="Pham P."/>
            <person name="Ruth R."/>
            <person name="San Lucas F."/>
            <person name="Warren J."/>
            <person name="Zhang J."/>
            <person name="Zhao Z."/>
            <person name="Zhou C."/>
            <person name="Zhu D."/>
            <person name="Lee S."/>
            <person name="Bess C."/>
            <person name="Blankenburg K."/>
            <person name="Forbes L."/>
            <person name="Fu Q."/>
            <person name="Gubbala S."/>
            <person name="Hirani K."/>
            <person name="Jayaseelan J.C."/>
            <person name="Lara F."/>
            <person name="Munidasa M."/>
            <person name="Palculict T."/>
            <person name="Patil S."/>
            <person name="Pu L.-L."/>
            <person name="Saada N."/>
            <person name="Tang L."/>
            <person name="Weissenberger G."/>
            <person name="Zhu Y."/>
            <person name="Hemphill L."/>
            <person name="Shang Y."/>
            <person name="Youmans B."/>
            <person name="Ayvaz T."/>
            <person name="Ross M."/>
            <person name="Santibanez J."/>
            <person name="Aqrawi P."/>
            <person name="Gross S."/>
            <person name="Joshi V."/>
            <person name="Fowler G."/>
            <person name="Nazareth L."/>
            <person name="Reid J."/>
            <person name="Worley K."/>
            <person name="Petrosino J."/>
            <person name="Highlander S."/>
            <person name="Gibbs R."/>
        </authorList>
    </citation>
    <scope>NUCLEOTIDE SEQUENCE [LARGE SCALE GENOMIC DNA]</scope>
    <source>
        <strain evidence="2 3">DSM 3986</strain>
    </source>
</reference>
<comment type="caution">
    <text evidence="2">The sequence shown here is derived from an EMBL/GenBank/DDBJ whole genome shotgun (WGS) entry which is preliminary data.</text>
</comment>
<evidence type="ECO:0000313" key="3">
    <source>
        <dbReference type="Proteomes" id="UP000003434"/>
    </source>
</evidence>
<dbReference type="HOGENOM" id="CLU_1325001_0_0_9"/>
<evidence type="ECO:0000259" key="1">
    <source>
        <dbReference type="Pfam" id="PF00089"/>
    </source>
</evidence>
<name>E6LN10_9FIRM</name>
<accession>E6LN10</accession>
<dbReference type="InterPro" id="IPR009003">
    <property type="entry name" value="Peptidase_S1_PA"/>
</dbReference>
<evidence type="ECO:0000313" key="2">
    <source>
        <dbReference type="EMBL" id="EFU76778.1"/>
    </source>
</evidence>
<gene>
    <name evidence="2" type="ORF">HMPREF0381_1345</name>
</gene>
<dbReference type="InterPro" id="IPR043504">
    <property type="entry name" value="Peptidase_S1_PA_chymotrypsin"/>
</dbReference>
<dbReference type="GO" id="GO:0004252">
    <property type="term" value="F:serine-type endopeptidase activity"/>
    <property type="evidence" value="ECO:0007669"/>
    <property type="project" value="InterPro"/>
</dbReference>
<proteinExistence type="predicted"/>
<dbReference type="EMBL" id="AEPW01000053">
    <property type="protein sequence ID" value="EFU76778.1"/>
    <property type="molecule type" value="Genomic_DNA"/>
</dbReference>
<dbReference type="AlphaFoldDB" id="E6LN10"/>
<dbReference type="InterPro" id="IPR001254">
    <property type="entry name" value="Trypsin_dom"/>
</dbReference>
<feature type="domain" description="Peptidase S1" evidence="1">
    <location>
        <begin position="12"/>
        <end position="169"/>
    </location>
</feature>
<protein>
    <recommendedName>
        <fullName evidence="1">Peptidase S1 domain-containing protein</fullName>
    </recommendedName>
</protein>
<dbReference type="RefSeq" id="WP_008751112.1">
    <property type="nucleotide sequence ID" value="NZ_GL622296.1"/>
</dbReference>
<dbReference type="Pfam" id="PF00089">
    <property type="entry name" value="Trypsin"/>
    <property type="match status" value="1"/>
</dbReference>
<sequence length="207" mass="23467">MRKIVIGQIFRDGKVMGTGFLVKPDIVMTVKHNVVTADELITDEFEEKEIVFRIEDNDKVVGKTINLLEAIEKGIDCVFIRLNEVLSETEMYDLIDVKNEIAGVGCQIIGFPKLTSQKTTILATITNTQEKRLIVNIKTENQLENYEGVSGAPVIVLGNILGVIIKQENSKRLEALPIKYINKVLKCEKISIKKRKFLLVFRRKHLV</sequence>
<dbReference type="SUPFAM" id="SSF50494">
    <property type="entry name" value="Trypsin-like serine proteases"/>
    <property type="match status" value="1"/>
</dbReference>